<name>A0A2P5BZU0_PARAD</name>
<keyword evidence="2" id="KW-1185">Reference proteome</keyword>
<dbReference type="EMBL" id="JXTB01000197">
    <property type="protein sequence ID" value="PON54276.1"/>
    <property type="molecule type" value="Genomic_DNA"/>
</dbReference>
<organism evidence="1 2">
    <name type="scientific">Parasponia andersonii</name>
    <name type="common">Sponia andersonii</name>
    <dbReference type="NCBI Taxonomy" id="3476"/>
    <lineage>
        <taxon>Eukaryota</taxon>
        <taxon>Viridiplantae</taxon>
        <taxon>Streptophyta</taxon>
        <taxon>Embryophyta</taxon>
        <taxon>Tracheophyta</taxon>
        <taxon>Spermatophyta</taxon>
        <taxon>Magnoliopsida</taxon>
        <taxon>eudicotyledons</taxon>
        <taxon>Gunneridae</taxon>
        <taxon>Pentapetalae</taxon>
        <taxon>rosids</taxon>
        <taxon>fabids</taxon>
        <taxon>Rosales</taxon>
        <taxon>Cannabaceae</taxon>
        <taxon>Parasponia</taxon>
    </lineage>
</organism>
<comment type="caution">
    <text evidence="1">The sequence shown here is derived from an EMBL/GenBank/DDBJ whole genome shotgun (WGS) entry which is preliminary data.</text>
</comment>
<protein>
    <submittedName>
        <fullName evidence="1">Uncharacterized protein</fullName>
    </submittedName>
</protein>
<proteinExistence type="predicted"/>
<dbReference type="Proteomes" id="UP000237105">
    <property type="component" value="Unassembled WGS sequence"/>
</dbReference>
<sequence length="120" mass="14476">MEQGLDIVIDFTGSQTPKEFDKILGDEKNSPERQANVMYMKSILELASFILLEEILRQNLTRLLYHIEIKRQLNKIKIRFNNIKKKKKRKEQRKLTRHTIKEKFNQKYLFFEDAPLKSKH</sequence>
<accession>A0A2P5BZU0</accession>
<dbReference type="AlphaFoldDB" id="A0A2P5BZU0"/>
<reference evidence="2" key="1">
    <citation type="submission" date="2016-06" db="EMBL/GenBank/DDBJ databases">
        <title>Parallel loss of symbiosis genes in relatives of nitrogen-fixing non-legume Parasponia.</title>
        <authorList>
            <person name="Van Velzen R."/>
            <person name="Holmer R."/>
            <person name="Bu F."/>
            <person name="Rutten L."/>
            <person name="Van Zeijl A."/>
            <person name="Liu W."/>
            <person name="Santuari L."/>
            <person name="Cao Q."/>
            <person name="Sharma T."/>
            <person name="Shen D."/>
            <person name="Roswanjaya Y."/>
            <person name="Wardhani T."/>
            <person name="Kalhor M.S."/>
            <person name="Jansen J."/>
            <person name="Van den Hoogen J."/>
            <person name="Gungor B."/>
            <person name="Hartog M."/>
            <person name="Hontelez J."/>
            <person name="Verver J."/>
            <person name="Yang W.-C."/>
            <person name="Schijlen E."/>
            <person name="Repin R."/>
            <person name="Schilthuizen M."/>
            <person name="Schranz E."/>
            <person name="Heidstra R."/>
            <person name="Miyata K."/>
            <person name="Fedorova E."/>
            <person name="Kohlen W."/>
            <person name="Bisseling T."/>
            <person name="Smit S."/>
            <person name="Geurts R."/>
        </authorList>
    </citation>
    <scope>NUCLEOTIDE SEQUENCE [LARGE SCALE GENOMIC DNA]</scope>
    <source>
        <strain evidence="2">cv. WU1-14</strain>
    </source>
</reference>
<evidence type="ECO:0000313" key="1">
    <source>
        <dbReference type="EMBL" id="PON54276.1"/>
    </source>
</evidence>
<evidence type="ECO:0000313" key="2">
    <source>
        <dbReference type="Proteomes" id="UP000237105"/>
    </source>
</evidence>
<gene>
    <name evidence="1" type="ORF">PanWU01x14_196660</name>
</gene>